<name>E4YSL1_OIKDI</name>
<dbReference type="PANTHER" id="PTHR44167">
    <property type="entry name" value="OVARIAN-SPECIFIC SERINE/THREONINE-PROTEIN KINASE LOK-RELATED"/>
    <property type="match status" value="1"/>
</dbReference>
<evidence type="ECO:0000256" key="1">
    <source>
        <dbReference type="PROSITE-ProRule" id="PRU10141"/>
    </source>
</evidence>
<dbReference type="InterPro" id="IPR011009">
    <property type="entry name" value="Kinase-like_dom_sf"/>
</dbReference>
<evidence type="ECO:0000313" key="3">
    <source>
        <dbReference type="EMBL" id="CBY38450.1"/>
    </source>
</evidence>
<dbReference type="Gene3D" id="1.10.510.10">
    <property type="entry name" value="Transferase(Phosphotransferase) domain 1"/>
    <property type="match status" value="1"/>
</dbReference>
<gene>
    <name evidence="3" type="ORF">GSOID_T00032394001</name>
</gene>
<protein>
    <recommendedName>
        <fullName evidence="2">Protein kinase domain-containing protein</fullName>
    </recommendedName>
</protein>
<dbReference type="GO" id="GO:0005524">
    <property type="term" value="F:ATP binding"/>
    <property type="evidence" value="ECO:0007669"/>
    <property type="project" value="UniProtKB-UniRule"/>
</dbReference>
<feature type="domain" description="Protein kinase" evidence="2">
    <location>
        <begin position="153"/>
        <end position="400"/>
    </location>
</feature>
<reference evidence="3" key="1">
    <citation type="journal article" date="2010" name="Science">
        <title>Plasticity of animal genome architecture unmasked by rapid evolution of a pelagic tunicate.</title>
        <authorList>
            <person name="Denoeud F."/>
            <person name="Henriet S."/>
            <person name="Mungpakdee S."/>
            <person name="Aury J.M."/>
            <person name="Da Silva C."/>
            <person name="Brinkmann H."/>
            <person name="Mikhaleva J."/>
            <person name="Olsen L.C."/>
            <person name="Jubin C."/>
            <person name="Canestro C."/>
            <person name="Bouquet J.M."/>
            <person name="Danks G."/>
            <person name="Poulain J."/>
            <person name="Campsteijn C."/>
            <person name="Adamski M."/>
            <person name="Cross I."/>
            <person name="Yadetie F."/>
            <person name="Muffato M."/>
            <person name="Louis A."/>
            <person name="Butcher S."/>
            <person name="Tsagkogeorga G."/>
            <person name="Konrad A."/>
            <person name="Singh S."/>
            <person name="Jensen M.F."/>
            <person name="Cong E.H."/>
            <person name="Eikeseth-Otteraa H."/>
            <person name="Noel B."/>
            <person name="Anthouard V."/>
            <person name="Porcel B.M."/>
            <person name="Kachouri-Lafond R."/>
            <person name="Nishino A."/>
            <person name="Ugolini M."/>
            <person name="Chourrout P."/>
            <person name="Nishida H."/>
            <person name="Aasland R."/>
            <person name="Huzurbazar S."/>
            <person name="Westhof E."/>
            <person name="Delsuc F."/>
            <person name="Lehrach H."/>
            <person name="Reinhardt R."/>
            <person name="Weissenbach J."/>
            <person name="Roy S.W."/>
            <person name="Artiguenave F."/>
            <person name="Postlethwait J.H."/>
            <person name="Manak J.R."/>
            <person name="Thompson E.M."/>
            <person name="Jaillon O."/>
            <person name="Du Pasquier L."/>
            <person name="Boudinot P."/>
            <person name="Liberles D.A."/>
            <person name="Volff J.N."/>
            <person name="Philippe H."/>
            <person name="Lenhard B."/>
            <person name="Roest Crollius H."/>
            <person name="Wincker P."/>
            <person name="Chourrout D."/>
        </authorList>
    </citation>
    <scope>NUCLEOTIDE SEQUENCE [LARGE SCALE GENOMIC DNA]</scope>
</reference>
<dbReference type="InterPro" id="IPR000719">
    <property type="entry name" value="Prot_kinase_dom"/>
</dbReference>
<feature type="non-terminal residue" evidence="3">
    <location>
        <position position="400"/>
    </location>
</feature>
<dbReference type="GO" id="GO:0004674">
    <property type="term" value="F:protein serine/threonine kinase activity"/>
    <property type="evidence" value="ECO:0007669"/>
    <property type="project" value="TreeGrafter"/>
</dbReference>
<dbReference type="GO" id="GO:0005634">
    <property type="term" value="C:nucleus"/>
    <property type="evidence" value="ECO:0007669"/>
    <property type="project" value="TreeGrafter"/>
</dbReference>
<dbReference type="InterPro" id="IPR017441">
    <property type="entry name" value="Protein_kinase_ATP_BS"/>
</dbReference>
<accession>E4YSL1</accession>
<dbReference type="SMART" id="SM00220">
    <property type="entry name" value="S_TKc"/>
    <property type="match status" value="1"/>
</dbReference>
<evidence type="ECO:0000259" key="2">
    <source>
        <dbReference type="PROSITE" id="PS50011"/>
    </source>
</evidence>
<sequence>MSFTALINRHGGNFGTMKRIFDQLKKKHLSEIIGDMVLAEKFLIKYIEIVLLSSFVGDNKDSSVMERILQLQPDFFTRKERSIAFTSQNKRTKSSKIFSKFGDSGGKPGVFLRTNEDIELRNHDPLALLLKQTVCSHFHLSEEKEENSELPIVPLESILGVGKMSFVTIGRVTCEEELAKLKVKNIKGSVLKVFVEPYSRSSMLKLDEKSVEKFLEPLSGVKFSDIGGTTRGFVLQTKFDLNLGQFLENKGWIFKEDAPTLESRVFMLKKILEAIDYLHENKIFHLNLKPSNVLITQDLAGRKTALDVCVRDLRENNLKKNEMMLCPGFTSPEQFISGNVSHASDLYSIARLIIFCLLDNHLFWFLCSRPNTREVLQDHIDGLEQLPELMFCVKQNLSMS</sequence>
<proteinExistence type="predicted"/>
<dbReference type="PANTHER" id="PTHR44167:SF24">
    <property type="entry name" value="SERINE_THREONINE-PROTEIN KINASE CHK2"/>
    <property type="match status" value="1"/>
</dbReference>
<dbReference type="SUPFAM" id="SSF56112">
    <property type="entry name" value="Protein kinase-like (PK-like)"/>
    <property type="match status" value="1"/>
</dbReference>
<dbReference type="Proteomes" id="UP000011014">
    <property type="component" value="Unassembled WGS sequence"/>
</dbReference>
<keyword evidence="1" id="KW-0547">Nucleotide-binding</keyword>
<dbReference type="PROSITE" id="PS00107">
    <property type="entry name" value="PROTEIN_KINASE_ATP"/>
    <property type="match status" value="1"/>
</dbReference>
<dbReference type="AlphaFoldDB" id="E4YSL1"/>
<dbReference type="PROSITE" id="PS50011">
    <property type="entry name" value="PROTEIN_KINASE_DOM"/>
    <property type="match status" value="1"/>
</dbReference>
<dbReference type="EMBL" id="FN655224">
    <property type="protein sequence ID" value="CBY38450.1"/>
    <property type="molecule type" value="Genomic_DNA"/>
</dbReference>
<dbReference type="Pfam" id="PF00069">
    <property type="entry name" value="Pkinase"/>
    <property type="match status" value="1"/>
</dbReference>
<dbReference type="GO" id="GO:0044773">
    <property type="term" value="P:mitotic DNA damage checkpoint signaling"/>
    <property type="evidence" value="ECO:0007669"/>
    <property type="project" value="TreeGrafter"/>
</dbReference>
<organism evidence="3">
    <name type="scientific">Oikopleura dioica</name>
    <name type="common">Tunicate</name>
    <dbReference type="NCBI Taxonomy" id="34765"/>
    <lineage>
        <taxon>Eukaryota</taxon>
        <taxon>Metazoa</taxon>
        <taxon>Chordata</taxon>
        <taxon>Tunicata</taxon>
        <taxon>Appendicularia</taxon>
        <taxon>Copelata</taxon>
        <taxon>Oikopleuridae</taxon>
        <taxon>Oikopleura</taxon>
    </lineage>
</organism>
<feature type="binding site" evidence="1">
    <location>
        <position position="192"/>
    </location>
    <ligand>
        <name>ATP</name>
        <dbReference type="ChEBI" id="CHEBI:30616"/>
    </ligand>
</feature>
<keyword evidence="1" id="KW-0067">ATP-binding</keyword>